<evidence type="ECO:0000313" key="5">
    <source>
        <dbReference type="Proteomes" id="UP000189981"/>
    </source>
</evidence>
<dbReference type="AlphaFoldDB" id="A0A1T5B286"/>
<dbReference type="Proteomes" id="UP000189981">
    <property type="component" value="Unassembled WGS sequence"/>
</dbReference>
<dbReference type="PROSITE" id="PS50930">
    <property type="entry name" value="HTH_LYTTR"/>
    <property type="match status" value="1"/>
</dbReference>
<dbReference type="PROSITE" id="PS50110">
    <property type="entry name" value="RESPONSE_REGULATORY"/>
    <property type="match status" value="1"/>
</dbReference>
<proteinExistence type="predicted"/>
<dbReference type="STRING" id="572036.SAMN05661099_1216"/>
<dbReference type="RefSeq" id="WP_079701720.1">
    <property type="nucleotide sequence ID" value="NZ_FUYR01000001.1"/>
</dbReference>
<dbReference type="GO" id="GO:0003677">
    <property type="term" value="F:DNA binding"/>
    <property type="evidence" value="ECO:0007669"/>
    <property type="project" value="InterPro"/>
</dbReference>
<dbReference type="Pfam" id="PF00072">
    <property type="entry name" value="Response_reg"/>
    <property type="match status" value="1"/>
</dbReference>
<feature type="domain" description="HTH LytTR-type" evidence="3">
    <location>
        <begin position="132"/>
        <end position="217"/>
    </location>
</feature>
<evidence type="ECO:0000259" key="3">
    <source>
        <dbReference type="PROSITE" id="PS50930"/>
    </source>
</evidence>
<dbReference type="EMBL" id="FUYR01000001">
    <property type="protein sequence ID" value="SKB41295.1"/>
    <property type="molecule type" value="Genomic_DNA"/>
</dbReference>
<evidence type="ECO:0000313" key="4">
    <source>
        <dbReference type="EMBL" id="SKB41295.1"/>
    </source>
</evidence>
<dbReference type="SMART" id="SM00850">
    <property type="entry name" value="LytTR"/>
    <property type="match status" value="1"/>
</dbReference>
<dbReference type="Gene3D" id="2.40.50.1020">
    <property type="entry name" value="LytTr DNA-binding domain"/>
    <property type="match status" value="1"/>
</dbReference>
<dbReference type="SUPFAM" id="SSF52172">
    <property type="entry name" value="CheY-like"/>
    <property type="match status" value="1"/>
</dbReference>
<gene>
    <name evidence="4" type="ORF">SAMN05661099_1216</name>
</gene>
<accession>A0A1T5B286</accession>
<name>A0A1T5B286_9SPHI</name>
<reference evidence="5" key="1">
    <citation type="submission" date="2017-02" db="EMBL/GenBank/DDBJ databases">
        <authorList>
            <person name="Varghese N."/>
            <person name="Submissions S."/>
        </authorList>
    </citation>
    <scope>NUCLEOTIDE SEQUENCE [LARGE SCALE GENOMIC DNA]</scope>
    <source>
        <strain evidence="5">DSM 22385</strain>
    </source>
</reference>
<dbReference type="GO" id="GO:0000156">
    <property type="term" value="F:phosphorelay response regulator activity"/>
    <property type="evidence" value="ECO:0007669"/>
    <property type="project" value="InterPro"/>
</dbReference>
<sequence>MITCYIVDDESHAIETLTAYVEKVPGLVLIGSATNPLVALEEITKSVHPDITFLDVDMPQLSGIELAGLINDRTKVIFTTAFSDYAVAAFEKNASDYMLKPVSFERFLSSIKKVTDNLPASKANAADDHFYIKSNIKGKVIKLAFNDIVHVESIKNYLSIYTGDNKYVTYLTMKELEKVLPENLFLRVHKSFIVNKNYIKAIDGASIQLSNNTKIPVGQTYKDILQNYISEKLIASSR</sequence>
<dbReference type="PANTHER" id="PTHR37299">
    <property type="entry name" value="TRANSCRIPTIONAL REGULATOR-RELATED"/>
    <property type="match status" value="1"/>
</dbReference>
<dbReference type="OrthoDB" id="9787344at2"/>
<dbReference type="InterPro" id="IPR001789">
    <property type="entry name" value="Sig_transdc_resp-reg_receiver"/>
</dbReference>
<keyword evidence="1" id="KW-0597">Phosphoprotein</keyword>
<dbReference type="InterPro" id="IPR011006">
    <property type="entry name" value="CheY-like_superfamily"/>
</dbReference>
<evidence type="ECO:0000259" key="2">
    <source>
        <dbReference type="PROSITE" id="PS50110"/>
    </source>
</evidence>
<keyword evidence="5" id="KW-1185">Reference proteome</keyword>
<feature type="domain" description="Response regulatory" evidence="2">
    <location>
        <begin position="3"/>
        <end position="115"/>
    </location>
</feature>
<dbReference type="InterPro" id="IPR007492">
    <property type="entry name" value="LytTR_DNA-bd_dom"/>
</dbReference>
<evidence type="ECO:0000256" key="1">
    <source>
        <dbReference type="PROSITE-ProRule" id="PRU00169"/>
    </source>
</evidence>
<dbReference type="PANTHER" id="PTHR37299:SF1">
    <property type="entry name" value="STAGE 0 SPORULATION PROTEIN A HOMOLOG"/>
    <property type="match status" value="1"/>
</dbReference>
<dbReference type="SMART" id="SM00448">
    <property type="entry name" value="REC"/>
    <property type="match status" value="1"/>
</dbReference>
<feature type="modified residue" description="4-aspartylphosphate" evidence="1">
    <location>
        <position position="55"/>
    </location>
</feature>
<dbReference type="Gene3D" id="3.40.50.2300">
    <property type="match status" value="1"/>
</dbReference>
<organism evidence="4 5">
    <name type="scientific">Daejeonella lutea</name>
    <dbReference type="NCBI Taxonomy" id="572036"/>
    <lineage>
        <taxon>Bacteria</taxon>
        <taxon>Pseudomonadati</taxon>
        <taxon>Bacteroidota</taxon>
        <taxon>Sphingobacteriia</taxon>
        <taxon>Sphingobacteriales</taxon>
        <taxon>Sphingobacteriaceae</taxon>
        <taxon>Daejeonella</taxon>
    </lineage>
</organism>
<dbReference type="InterPro" id="IPR046947">
    <property type="entry name" value="LytR-like"/>
</dbReference>
<protein>
    <submittedName>
        <fullName evidence="4">Two component transcriptional regulator, LytTR family</fullName>
    </submittedName>
</protein>
<dbReference type="Pfam" id="PF04397">
    <property type="entry name" value="LytTR"/>
    <property type="match status" value="1"/>
</dbReference>